<dbReference type="EMBL" id="CP016397">
    <property type="protein sequence ID" value="ASQ47092.1"/>
    <property type="molecule type" value="Genomic_DNA"/>
</dbReference>
<organism evidence="1 2">
    <name type="scientific">Legionella clemsonensis</name>
    <dbReference type="NCBI Taxonomy" id="1867846"/>
    <lineage>
        <taxon>Bacteria</taxon>
        <taxon>Pseudomonadati</taxon>
        <taxon>Pseudomonadota</taxon>
        <taxon>Gammaproteobacteria</taxon>
        <taxon>Legionellales</taxon>
        <taxon>Legionellaceae</taxon>
        <taxon>Legionella</taxon>
    </lineage>
</organism>
<proteinExistence type="predicted"/>
<dbReference type="AlphaFoldDB" id="A0A222P5I2"/>
<protein>
    <submittedName>
        <fullName evidence="1">Uncharacterized protein</fullName>
    </submittedName>
</protein>
<accession>A0A222P5I2</accession>
<name>A0A222P5I2_9GAMM</name>
<dbReference type="KEGG" id="lcd:clem_12790"/>
<sequence>MTFGLGDGIIGVSMATHLQMRSHSVALINLAGLILNLNKMTSFTAELIADFVYQTQRSLLSDRD</sequence>
<dbReference type="Proteomes" id="UP000201728">
    <property type="component" value="Chromosome"/>
</dbReference>
<evidence type="ECO:0000313" key="1">
    <source>
        <dbReference type="EMBL" id="ASQ47092.1"/>
    </source>
</evidence>
<gene>
    <name evidence="1" type="ORF">clem_12790</name>
</gene>
<keyword evidence="2" id="KW-1185">Reference proteome</keyword>
<reference evidence="2" key="1">
    <citation type="submission" date="2016-07" db="EMBL/GenBank/DDBJ databases">
        <authorList>
            <person name="Florea S."/>
            <person name="Webb J.S."/>
            <person name="Jaromczyk J."/>
            <person name="Schardl C.L."/>
        </authorList>
    </citation>
    <scope>NUCLEOTIDE SEQUENCE [LARGE SCALE GENOMIC DNA]</scope>
    <source>
        <strain evidence="2">CDC-D5610</strain>
    </source>
</reference>
<evidence type="ECO:0000313" key="2">
    <source>
        <dbReference type="Proteomes" id="UP000201728"/>
    </source>
</evidence>